<keyword evidence="3" id="KW-0813">Transport</keyword>
<accession>A0A0H2RX61</accession>
<evidence type="ECO:0000313" key="7">
    <source>
        <dbReference type="Proteomes" id="UP000053477"/>
    </source>
</evidence>
<evidence type="ECO:0000256" key="4">
    <source>
        <dbReference type="ARBA" id="ARBA00023242"/>
    </source>
</evidence>
<dbReference type="OrthoDB" id="2019644at2759"/>
<gene>
    <name evidence="6" type="ORF">SCHPADRAFT_994943</name>
</gene>
<organism evidence="6 7">
    <name type="scientific">Schizopora paradoxa</name>
    <dbReference type="NCBI Taxonomy" id="27342"/>
    <lineage>
        <taxon>Eukaryota</taxon>
        <taxon>Fungi</taxon>
        <taxon>Dikarya</taxon>
        <taxon>Basidiomycota</taxon>
        <taxon>Agaricomycotina</taxon>
        <taxon>Agaricomycetes</taxon>
        <taxon>Hymenochaetales</taxon>
        <taxon>Schizoporaceae</taxon>
        <taxon>Schizopora</taxon>
    </lineage>
</organism>
<dbReference type="FunCoup" id="A0A0H2RX61">
    <property type="interactions" value="503"/>
</dbReference>
<protein>
    <recommendedName>
        <fullName evidence="8">Nucleoporin</fullName>
    </recommendedName>
</protein>
<evidence type="ECO:0008006" key="8">
    <source>
        <dbReference type="Google" id="ProtNLM"/>
    </source>
</evidence>
<dbReference type="InParanoid" id="A0A0H2RX61"/>
<dbReference type="InterPro" id="IPR021827">
    <property type="entry name" value="Nup186/Nup192/Nup205"/>
</dbReference>
<dbReference type="PANTHER" id="PTHR31344">
    <property type="entry name" value="NUCLEAR PORE COMPLEX PROTEIN NUP205"/>
    <property type="match status" value="1"/>
</dbReference>
<evidence type="ECO:0000256" key="1">
    <source>
        <dbReference type="ARBA" id="ARBA00004123"/>
    </source>
</evidence>
<dbReference type="Proteomes" id="UP000053477">
    <property type="component" value="Unassembled WGS sequence"/>
</dbReference>
<dbReference type="GO" id="GO:0006999">
    <property type="term" value="P:nuclear pore organization"/>
    <property type="evidence" value="ECO:0007669"/>
    <property type="project" value="TreeGrafter"/>
</dbReference>
<dbReference type="STRING" id="27342.A0A0H2RX61"/>
<evidence type="ECO:0000313" key="6">
    <source>
        <dbReference type="EMBL" id="KLO16660.1"/>
    </source>
</evidence>
<feature type="compositionally biased region" description="Polar residues" evidence="5">
    <location>
        <begin position="451"/>
        <end position="460"/>
    </location>
</feature>
<keyword evidence="7" id="KW-1185">Reference proteome</keyword>
<sequence length="2080" mass="230414">MEQISSLRSTLISALGPSRVQDGEQELFEELTYCRPQLLKVFDFGPRSAEEQREVDSGRVEVDGRPLAVNSDFARQVKFIAQQVDCSERLCAGFLHEVLSENPTISELEAVELAVLGFHRARRELADCLQYIFDAAYAAQGGQATAMHLRVNDFARRQLLGQGGQGGLAAKIFSEIEKLDTTIASTRTAVTNAISNTNLPGNQGTAGNLGHGVLAARLESLNYERRTLAIAFYYIARAGYLTHSEVTKALDWLSRYPKHDMVLYIFTAVLASLDLSHSPRNSFTEELRLGMAKDPAAITAMKNKLTPTVPWRDATLKAAVQLKWTMFLTDARLRDHELERREGFRNEDLEMQVLNAVQGDSFSFLLRVLSQFGSSQDTAMQLLAGTSTSADNDVKPSVVPDFQICLLHEVELLLRSLLTHAPAELRKIKHKQEDQFRPRADRHGRGGLRPSDTSNERTAQPRNDIATLFQLVGQLYTLLPEDTAIQFWGGVPNKASPAYYEIVESERGKLPSFLRWAIEVREPELVISVFEMLAGLSTGVACSECCYNFMATGTMDVVHGGGSGPSSRYEFAAAFTWGSIFGELDSWAALGSNHRSGHGAAPPQLPVAPADVLLGLSFLKVLKAVSTYSMQARIAIFTHPQYKAISCIVSLIPLGVPLELKGALFETLVAFCQPGAGMQGTEICKSVWAQMERLEVINVRGVGMASKGVEVELEEVEAVYRVYPATIPFLELLATLIHTPKRVPLRNRVTEPEPINTIPESLGAPYRSPGIAPFVGFVVDNVLASLPRREFLDSADSWKMAGLGLCFLERCLASYDLESLPGLAEEYNSKGPEVLAPLVHHPGFDVLTRILSETPLRASIISYVIEGSEELRKLQGDLRFANVITRALRIMDRVLVIQDIFLDQLAPAVSAIDGSFAGRISQSFLSRIDQGLSLDQRSIPAIGSYVNHVSHPELVFLAIKVLSSLSQSNSFQNIANLIDRSSDSTVILDGFVKLLATDSEEDVTASEEWVDLWTGAGAPDLEGEQILFGQAIRLAIVDLLLHGTRRSNASSLAFLLLFGQTGSDAKIQDPHALGSREYCLHIVLQLLNSGVPRLHDKGKERERRRFVRSQPLFETQPVLAERLYKLIYQLCDHPTTSSSIMLYLRTREDFFARHLAVMSVHAPIDSREPFIEVLYGDGARVATTCGTLKSFLKLRGWVLTLVCLELHVLSNKGQHQRVKELLDLLLGTTDSYHEPEGDWEQDAFRPFNDVGQSRIRIIELFQSLEFEWFDSVSVAPIELQFYQTLNLQSCIRADDDGCEVVDRTSLFELLSNARRTLLRQGQVASVQHSAQLDSETKYILESCVVENNRREVQFALSSGYESWKKLVEVVLAKCFNHVPQDLRESILLDLLHVLPPSLALSTLQESSAVLLSEVLLLLVTKLREERHRLALLSSGNLSETAALPTERMTLLLRQMVECILDKHRRELVRGNVYASLVNFLHLVSGPIEPNSPQRNLLARSYSAETQLSLSLSNSLSLSVTGGHRSVGAAASLEASSFQVIKESLDRLVSTISKDAIDGAEVWKTVAFTLLESLARFSRLDTKQQVLASLDRYGLLSNFVHSIKDSDLELQSVLKPDPDDLNPLFVYEAKMSFLTRLGENRKGAERLLDCRILHVLAQVDFLDTKPEADESFVDRDSFLPSAMSRYHQLFVPAMQLVGVLLAAVGPKHTTVQKQALDFFYNHRDTFIIMLKQDTALTTLKGIEELNLIVSLGVLIVPSVSKVDLFATNSGFGGIHNAVLGLAARVLGSLKWTSLIRPSDETEQVDSETRAYGVGVVDSKFDVRVREVVQKLRSSALGYLSASSSMGEESDLTVVLSPILTTRRDDRSSGIAAPLPSLKDAADALESVCDDLSSTMQEISDIAAELEHRDHVRVDNLTELIGPVDAESLRRMDVGQRRALACRVLETAQTTKRSRVESLVYSLEMLLLLVWRHINYYITERPPSLSGSSEPRLGNSTTGRPLQAQASLRASTMRLLVVPDTNAFQKEAGSALGRMFEKLDGVQLDENTVGKQWRSTQSYIEIVTRRLKEAVAVGLEDSDARR</sequence>
<dbReference type="Pfam" id="PF11894">
    <property type="entry name" value="Nup192"/>
    <property type="match status" value="1"/>
</dbReference>
<dbReference type="EMBL" id="KQ085913">
    <property type="protein sequence ID" value="KLO16660.1"/>
    <property type="molecule type" value="Genomic_DNA"/>
</dbReference>
<comment type="similarity">
    <text evidence="2">Belongs to the NUP186/NUP192/NUP205 family.</text>
</comment>
<feature type="region of interest" description="Disordered" evidence="5">
    <location>
        <begin position="429"/>
        <end position="460"/>
    </location>
</feature>
<dbReference type="PANTHER" id="PTHR31344:SF0">
    <property type="entry name" value="NUCLEAR PORE COMPLEX PROTEIN NUP205"/>
    <property type="match status" value="1"/>
</dbReference>
<name>A0A0H2RX61_9AGAM</name>
<reference evidence="6 7" key="1">
    <citation type="submission" date="2015-04" db="EMBL/GenBank/DDBJ databases">
        <title>Complete genome sequence of Schizopora paradoxa KUC8140, a cosmopolitan wood degrader in East Asia.</title>
        <authorList>
            <consortium name="DOE Joint Genome Institute"/>
            <person name="Min B."/>
            <person name="Park H."/>
            <person name="Jang Y."/>
            <person name="Kim J.-J."/>
            <person name="Kim K.H."/>
            <person name="Pangilinan J."/>
            <person name="Lipzen A."/>
            <person name="Riley R."/>
            <person name="Grigoriev I.V."/>
            <person name="Spatafora J.W."/>
            <person name="Choi I.-G."/>
        </authorList>
    </citation>
    <scope>NUCLEOTIDE SEQUENCE [LARGE SCALE GENOMIC DNA]</scope>
    <source>
        <strain evidence="6 7">KUC8140</strain>
    </source>
</reference>
<comment type="subcellular location">
    <subcellularLocation>
        <location evidence="1">Nucleus</location>
    </subcellularLocation>
</comment>
<proteinExistence type="inferred from homology"/>
<evidence type="ECO:0000256" key="5">
    <source>
        <dbReference type="SAM" id="MobiDB-lite"/>
    </source>
</evidence>
<evidence type="ECO:0000256" key="2">
    <source>
        <dbReference type="ARBA" id="ARBA00005892"/>
    </source>
</evidence>
<dbReference type="GO" id="GO:0044611">
    <property type="term" value="C:nuclear pore inner ring"/>
    <property type="evidence" value="ECO:0007669"/>
    <property type="project" value="TreeGrafter"/>
</dbReference>
<dbReference type="GO" id="GO:0017056">
    <property type="term" value="F:structural constituent of nuclear pore"/>
    <property type="evidence" value="ECO:0007669"/>
    <property type="project" value="TreeGrafter"/>
</dbReference>
<keyword evidence="4" id="KW-0539">Nucleus</keyword>
<evidence type="ECO:0000256" key="3">
    <source>
        <dbReference type="ARBA" id="ARBA00022448"/>
    </source>
</evidence>
<feature type="compositionally biased region" description="Basic and acidic residues" evidence="5">
    <location>
        <begin position="429"/>
        <end position="444"/>
    </location>
</feature>